<name>A0ABS4JVK7_9FIRM</name>
<keyword evidence="4" id="KW-1185">Reference proteome</keyword>
<accession>A0ABS4JVK7</accession>
<keyword evidence="1 3" id="KW-0378">Hydrolase</keyword>
<evidence type="ECO:0000259" key="2">
    <source>
        <dbReference type="Pfam" id="PF01832"/>
    </source>
</evidence>
<dbReference type="InterPro" id="IPR051056">
    <property type="entry name" value="Glycosyl_Hydrolase_73"/>
</dbReference>
<feature type="domain" description="Mannosyl-glycoprotein endo-beta-N-acetylglucosamidase-like" evidence="2">
    <location>
        <begin position="12"/>
        <end position="150"/>
    </location>
</feature>
<dbReference type="InterPro" id="IPR002901">
    <property type="entry name" value="MGlyc_endo_b_GlcNAc-like_dom"/>
</dbReference>
<dbReference type="RefSeq" id="WP_209467133.1">
    <property type="nucleotide sequence ID" value="NZ_JAGGLG010000021.1"/>
</dbReference>
<dbReference type="Proteomes" id="UP001519289">
    <property type="component" value="Unassembled WGS sequence"/>
</dbReference>
<evidence type="ECO:0000313" key="3">
    <source>
        <dbReference type="EMBL" id="MBP2019011.1"/>
    </source>
</evidence>
<gene>
    <name evidence="3" type="ORF">J2Z79_002427</name>
</gene>
<dbReference type="PANTHER" id="PTHR33308:SF9">
    <property type="entry name" value="PEPTIDOGLYCAN HYDROLASE FLGJ"/>
    <property type="match status" value="1"/>
</dbReference>
<sequence length="221" mass="24683">MNTIDWAVSVKPDLVRLQRERGIPALFAAAQMCHESYNTQTGGLTELASKCHNYAGMKWAPWQAEFGAYPVVYGTWEHIDGSDQRVSAAFAAFPSWEHWLRAYASLLTADRYRSALQFAADPLLYGLQVWQYGWATDPNYAVKLGLWMAQLWSHYADTLQGAPAARTPVPIRDAGGRLLTTGWLDGDRTAAYLRELAEAMGQVVDWQASEPAAIVRYPGRL</sequence>
<reference evidence="3 4" key="1">
    <citation type="submission" date="2021-03" db="EMBL/GenBank/DDBJ databases">
        <title>Genomic Encyclopedia of Type Strains, Phase IV (KMG-IV): sequencing the most valuable type-strain genomes for metagenomic binning, comparative biology and taxonomic classification.</title>
        <authorList>
            <person name="Goeker M."/>
        </authorList>
    </citation>
    <scope>NUCLEOTIDE SEQUENCE [LARGE SCALE GENOMIC DNA]</scope>
    <source>
        <strain evidence="3 4">DSM 27138</strain>
    </source>
</reference>
<comment type="caution">
    <text evidence="3">The sequence shown here is derived from an EMBL/GenBank/DDBJ whole genome shotgun (WGS) entry which is preliminary data.</text>
</comment>
<dbReference type="PANTHER" id="PTHR33308">
    <property type="entry name" value="PEPTIDOGLYCAN HYDROLASE FLGJ"/>
    <property type="match status" value="1"/>
</dbReference>
<proteinExistence type="predicted"/>
<evidence type="ECO:0000313" key="4">
    <source>
        <dbReference type="Proteomes" id="UP001519289"/>
    </source>
</evidence>
<dbReference type="EMBL" id="JAGGLG010000021">
    <property type="protein sequence ID" value="MBP2019011.1"/>
    <property type="molecule type" value="Genomic_DNA"/>
</dbReference>
<dbReference type="Gene3D" id="1.10.530.10">
    <property type="match status" value="1"/>
</dbReference>
<protein>
    <submittedName>
        <fullName evidence="3">Flagellum-specific peptidoglycan hydrolase FlgJ</fullName>
    </submittedName>
</protein>
<evidence type="ECO:0000256" key="1">
    <source>
        <dbReference type="ARBA" id="ARBA00022801"/>
    </source>
</evidence>
<dbReference type="GO" id="GO:0016787">
    <property type="term" value="F:hydrolase activity"/>
    <property type="evidence" value="ECO:0007669"/>
    <property type="project" value="UniProtKB-KW"/>
</dbReference>
<dbReference type="Pfam" id="PF01832">
    <property type="entry name" value="Glucosaminidase"/>
    <property type="match status" value="1"/>
</dbReference>
<organism evidence="3 4">
    <name type="scientific">Symbiobacterium terraclitae</name>
    <dbReference type="NCBI Taxonomy" id="557451"/>
    <lineage>
        <taxon>Bacteria</taxon>
        <taxon>Bacillati</taxon>
        <taxon>Bacillota</taxon>
        <taxon>Clostridia</taxon>
        <taxon>Eubacteriales</taxon>
        <taxon>Symbiobacteriaceae</taxon>
        <taxon>Symbiobacterium</taxon>
    </lineage>
</organism>